<dbReference type="Proteomes" id="UP001055336">
    <property type="component" value="Chromosome"/>
</dbReference>
<protein>
    <submittedName>
        <fullName evidence="3">YceI family protein</fullName>
    </submittedName>
</protein>
<feature type="domain" description="Lipid/polyisoprenoid-binding YceI-like" evidence="2">
    <location>
        <begin position="16"/>
        <end position="174"/>
    </location>
</feature>
<dbReference type="SMART" id="SM00867">
    <property type="entry name" value="YceI"/>
    <property type="match status" value="1"/>
</dbReference>
<keyword evidence="4" id="KW-1185">Reference proteome</keyword>
<dbReference type="RefSeq" id="WP_240258707.1">
    <property type="nucleotide sequence ID" value="NZ_CP092488.2"/>
</dbReference>
<dbReference type="EMBL" id="CP092488">
    <property type="protein sequence ID" value="UMB68245.1"/>
    <property type="molecule type" value="Genomic_DNA"/>
</dbReference>
<comment type="similarity">
    <text evidence="1">Belongs to the UPF0312 family.</text>
</comment>
<dbReference type="InterPro" id="IPR007372">
    <property type="entry name" value="Lipid/polyisoprenoid-bd_YceI"/>
</dbReference>
<dbReference type="SUPFAM" id="SSF101874">
    <property type="entry name" value="YceI-like"/>
    <property type="match status" value="1"/>
</dbReference>
<dbReference type="Gene3D" id="2.40.128.110">
    <property type="entry name" value="Lipid/polyisoprenoid-binding, YceI-like"/>
    <property type="match status" value="1"/>
</dbReference>
<evidence type="ECO:0000313" key="4">
    <source>
        <dbReference type="Proteomes" id="UP001055336"/>
    </source>
</evidence>
<evidence type="ECO:0000259" key="2">
    <source>
        <dbReference type="SMART" id="SM00867"/>
    </source>
</evidence>
<name>A0ABY3VFP9_9MYCO</name>
<organism evidence="3 4">
    <name type="scientific">Mycobacterium paraterrae</name>
    <dbReference type="NCBI Taxonomy" id="577492"/>
    <lineage>
        <taxon>Bacteria</taxon>
        <taxon>Bacillati</taxon>
        <taxon>Actinomycetota</taxon>
        <taxon>Actinomycetes</taxon>
        <taxon>Mycobacteriales</taxon>
        <taxon>Mycobacteriaceae</taxon>
        <taxon>Mycobacterium</taxon>
    </lineage>
</organism>
<reference evidence="3" key="1">
    <citation type="submission" date="2022-08" db="EMBL/GenBank/DDBJ databases">
        <title>Whole genome sequencing of non-tuberculosis mycobacteria type-strains.</title>
        <authorList>
            <person name="Igarashi Y."/>
            <person name="Osugi A."/>
            <person name="Mitarai S."/>
        </authorList>
    </citation>
    <scope>NUCLEOTIDE SEQUENCE</scope>
    <source>
        <strain evidence="3">DSM 45127</strain>
    </source>
</reference>
<accession>A0ABY3VFP9</accession>
<gene>
    <name evidence="3" type="ORF">MKK62_17600</name>
</gene>
<dbReference type="PANTHER" id="PTHR34406:SF1">
    <property type="entry name" value="PROTEIN YCEI"/>
    <property type="match status" value="1"/>
</dbReference>
<proteinExistence type="inferred from homology"/>
<dbReference type="PANTHER" id="PTHR34406">
    <property type="entry name" value="PROTEIN YCEI"/>
    <property type="match status" value="1"/>
</dbReference>
<evidence type="ECO:0000313" key="3">
    <source>
        <dbReference type="EMBL" id="UMB68245.1"/>
    </source>
</evidence>
<dbReference type="InterPro" id="IPR036761">
    <property type="entry name" value="TTHA0802/YceI-like_sf"/>
</dbReference>
<sequence length="178" mass="19167">MMNVETLLNDPDTAGVWNLDRDRSTVGFSIKNFWGLLNVKGTFTDLTGDGQITGRGAIFGRLEIQVASLRTGIGKRDEHLRSADFFDADRHPEITVEVTAIEPAAGNAATLAATFTIKGVTAPVPLPVQVTEVGSGAMRVTANAVVDRDQFDIGWNRLGMVGKTATVFADAYFVRAPR</sequence>
<evidence type="ECO:0000256" key="1">
    <source>
        <dbReference type="ARBA" id="ARBA00008812"/>
    </source>
</evidence>
<dbReference type="Pfam" id="PF04264">
    <property type="entry name" value="YceI"/>
    <property type="match status" value="1"/>
</dbReference>